<reference evidence="3" key="1">
    <citation type="journal article" date="2021" name="PeerJ">
        <title>Extensive microbial diversity within the chicken gut microbiome revealed by metagenomics and culture.</title>
        <authorList>
            <person name="Gilroy R."/>
            <person name="Ravi A."/>
            <person name="Getino M."/>
            <person name="Pursley I."/>
            <person name="Horton D.L."/>
            <person name="Alikhan N.F."/>
            <person name="Baker D."/>
            <person name="Gharbi K."/>
            <person name="Hall N."/>
            <person name="Watson M."/>
            <person name="Adriaenssens E.M."/>
            <person name="Foster-Nyarko E."/>
            <person name="Jarju S."/>
            <person name="Secka A."/>
            <person name="Antonio M."/>
            <person name="Oren A."/>
            <person name="Chaudhuri R.R."/>
            <person name="La Ragione R."/>
            <person name="Hildebrand F."/>
            <person name="Pallen M.J."/>
        </authorList>
    </citation>
    <scope>NUCLEOTIDE SEQUENCE</scope>
    <source>
        <strain evidence="3">1282</strain>
    </source>
</reference>
<comment type="caution">
    <text evidence="3">The sequence shown here is derived from an EMBL/GenBank/DDBJ whole genome shotgun (WGS) entry which is preliminary data.</text>
</comment>
<dbReference type="Pfam" id="PF00395">
    <property type="entry name" value="SLH"/>
    <property type="match status" value="2"/>
</dbReference>
<dbReference type="PROSITE" id="PS51272">
    <property type="entry name" value="SLH"/>
    <property type="match status" value="2"/>
</dbReference>
<dbReference type="PANTHER" id="PTHR43308">
    <property type="entry name" value="OUTER MEMBRANE PROTEIN ALPHA-RELATED"/>
    <property type="match status" value="1"/>
</dbReference>
<dbReference type="EMBL" id="DXDU01000048">
    <property type="protein sequence ID" value="HIY26100.1"/>
    <property type="molecule type" value="Genomic_DNA"/>
</dbReference>
<evidence type="ECO:0000313" key="3">
    <source>
        <dbReference type="EMBL" id="HIY26100.1"/>
    </source>
</evidence>
<proteinExistence type="predicted"/>
<keyword evidence="1" id="KW-0677">Repeat</keyword>
<name>A0A9D1YC02_9FIRM</name>
<accession>A0A9D1YC02</accession>
<dbReference type="PANTHER" id="PTHR43308:SF5">
    <property type="entry name" value="S-LAYER PROTEIN _ PEPTIDOGLYCAN ENDO-BETA-N-ACETYLGLUCOSAMINIDASE"/>
    <property type="match status" value="1"/>
</dbReference>
<gene>
    <name evidence="3" type="ORF">H9838_02890</name>
</gene>
<dbReference type="SUPFAM" id="SSF54001">
    <property type="entry name" value="Cysteine proteinases"/>
    <property type="match status" value="1"/>
</dbReference>
<dbReference type="AlphaFoldDB" id="A0A9D1YC02"/>
<dbReference type="InterPro" id="IPR051465">
    <property type="entry name" value="Cell_Envelope_Struct_Comp"/>
</dbReference>
<evidence type="ECO:0000313" key="4">
    <source>
        <dbReference type="Proteomes" id="UP000823915"/>
    </source>
</evidence>
<feature type="domain" description="SLH" evidence="2">
    <location>
        <begin position="146"/>
        <end position="208"/>
    </location>
</feature>
<organism evidence="3 4">
    <name type="scientific">Candidatus Acutalibacter pullistercoris</name>
    <dbReference type="NCBI Taxonomy" id="2838418"/>
    <lineage>
        <taxon>Bacteria</taxon>
        <taxon>Bacillati</taxon>
        <taxon>Bacillota</taxon>
        <taxon>Clostridia</taxon>
        <taxon>Eubacteriales</taxon>
        <taxon>Acutalibacteraceae</taxon>
        <taxon>Acutalibacter</taxon>
    </lineage>
</organism>
<dbReference type="Pfam" id="PF01841">
    <property type="entry name" value="Transglut_core"/>
    <property type="match status" value="1"/>
</dbReference>
<evidence type="ECO:0000256" key="1">
    <source>
        <dbReference type="ARBA" id="ARBA00022737"/>
    </source>
</evidence>
<dbReference type="Proteomes" id="UP000823915">
    <property type="component" value="Unassembled WGS sequence"/>
</dbReference>
<protein>
    <submittedName>
        <fullName evidence="3">S-layer homology domain-containing protein</fullName>
    </submittedName>
</protein>
<dbReference type="InterPro" id="IPR002931">
    <property type="entry name" value="Transglutaminase-like"/>
</dbReference>
<dbReference type="InterPro" id="IPR001119">
    <property type="entry name" value="SLH_dom"/>
</dbReference>
<evidence type="ECO:0000259" key="2">
    <source>
        <dbReference type="PROSITE" id="PS51272"/>
    </source>
</evidence>
<feature type="domain" description="SLH" evidence="2">
    <location>
        <begin position="82"/>
        <end position="145"/>
    </location>
</feature>
<dbReference type="Gene3D" id="3.10.620.30">
    <property type="match status" value="1"/>
</dbReference>
<dbReference type="InterPro" id="IPR038765">
    <property type="entry name" value="Papain-like_cys_pep_sf"/>
</dbReference>
<sequence length="453" mass="49913">MGCLLLLLPLSLGVERALGGLTPAPQAETAAGEPINLPVLNTQEHVVYLEGHQDKVRPDDSVTRAEAAKMLYTLLEDPAPGEEDTFSDVEPGQWYESYVNSLATLGALSGYEDGSFQPQRPITRGEFAAVLSRLLPQETPSELDLAAQFPDVEEDHWAYAALCQAVDQGWLSGFEDGTLQPNAPVTRAQAVAMLNRLLGRGADEALLTQEGPLLQFVDLPLDHWAYFDIAEAFIPHQFEQGEAETWTEFDPPQAQRAPGCYLEQGQLYCVGEDGFYLRDASLGVLTFDEAGRYTSGDQELDQYLTDIVLEVADPQAAPKENLEAVYRYVCDNAGYRGADMIPEGSSQWEEKAALTAFQAGNMGNCYSYAAMVTMLARKLGFQASAISGEFYTDLNGSTVVHGWCEIQEGDQLYLCDAEVESVYAANRDLSWDLFYQPYGATPTRYFVFGEEKM</sequence>
<reference evidence="3" key="2">
    <citation type="submission" date="2021-04" db="EMBL/GenBank/DDBJ databases">
        <authorList>
            <person name="Gilroy R."/>
        </authorList>
    </citation>
    <scope>NUCLEOTIDE SEQUENCE</scope>
    <source>
        <strain evidence="3">1282</strain>
    </source>
</reference>